<dbReference type="EMBL" id="JAAAJA010000245">
    <property type="protein sequence ID" value="KAG0257814.1"/>
    <property type="molecule type" value="Genomic_DNA"/>
</dbReference>
<protein>
    <submittedName>
        <fullName evidence="2">Uncharacterized protein</fullName>
    </submittedName>
</protein>
<organism evidence="2 3">
    <name type="scientific">Mortierella polycephala</name>
    <dbReference type="NCBI Taxonomy" id="41804"/>
    <lineage>
        <taxon>Eukaryota</taxon>
        <taxon>Fungi</taxon>
        <taxon>Fungi incertae sedis</taxon>
        <taxon>Mucoromycota</taxon>
        <taxon>Mortierellomycotina</taxon>
        <taxon>Mortierellomycetes</taxon>
        <taxon>Mortierellales</taxon>
        <taxon>Mortierellaceae</taxon>
        <taxon>Mortierella</taxon>
    </lineage>
</organism>
<accession>A0A9P6U3N5</accession>
<comment type="caution">
    <text evidence="2">The sequence shown here is derived from an EMBL/GenBank/DDBJ whole genome shotgun (WGS) entry which is preliminary data.</text>
</comment>
<feature type="compositionally biased region" description="Acidic residues" evidence="1">
    <location>
        <begin position="306"/>
        <end position="320"/>
    </location>
</feature>
<evidence type="ECO:0000313" key="3">
    <source>
        <dbReference type="Proteomes" id="UP000726737"/>
    </source>
</evidence>
<evidence type="ECO:0000256" key="1">
    <source>
        <dbReference type="SAM" id="MobiDB-lite"/>
    </source>
</evidence>
<evidence type="ECO:0000313" key="2">
    <source>
        <dbReference type="EMBL" id="KAG0257814.1"/>
    </source>
</evidence>
<sequence>MAAKDIGLDVEEALEARIAAHASALERIKRTLDSFVVMSHVPLETSTPTLPVVPSRHWRLLPQRRLHHPRDQNAKDVPISKEGTAEAIARKKARQVEQYAAMGPSRFWLLQSGRSVEGVLQEARLQEGASVQVRSFTIDFTCPTTMFSKDEWDEVMQKNKFKLPGLPPQTMKFLMALKEARLYAKGPCPFSVSYLSESYWARRSWPLLTEFLDDLPNIYQINGKKVGLESARRRDADRQYQADNQIAMKVLGRRLDLGSRDVELWRGAGFSEYTQAVAASSPSRYGHQEADRRACPVETSEGKYEEVEEEEGEDEDEDYS</sequence>
<dbReference type="Proteomes" id="UP000726737">
    <property type="component" value="Unassembled WGS sequence"/>
</dbReference>
<name>A0A9P6U3N5_9FUNG</name>
<gene>
    <name evidence="2" type="ORF">BG011_003743</name>
</gene>
<dbReference type="OrthoDB" id="2427805at2759"/>
<proteinExistence type="predicted"/>
<keyword evidence="3" id="KW-1185">Reference proteome</keyword>
<dbReference type="AlphaFoldDB" id="A0A9P6U3N5"/>
<feature type="compositionally biased region" description="Basic and acidic residues" evidence="1">
    <location>
        <begin position="286"/>
        <end position="305"/>
    </location>
</feature>
<feature type="region of interest" description="Disordered" evidence="1">
    <location>
        <begin position="279"/>
        <end position="320"/>
    </location>
</feature>
<reference evidence="2" key="1">
    <citation type="journal article" date="2020" name="Fungal Divers.">
        <title>Resolving the Mortierellaceae phylogeny through synthesis of multi-gene phylogenetics and phylogenomics.</title>
        <authorList>
            <person name="Vandepol N."/>
            <person name="Liber J."/>
            <person name="Desiro A."/>
            <person name="Na H."/>
            <person name="Kennedy M."/>
            <person name="Barry K."/>
            <person name="Grigoriev I.V."/>
            <person name="Miller A.N."/>
            <person name="O'Donnell K."/>
            <person name="Stajich J.E."/>
            <person name="Bonito G."/>
        </authorList>
    </citation>
    <scope>NUCLEOTIDE SEQUENCE</scope>
    <source>
        <strain evidence="2">KOD948</strain>
    </source>
</reference>